<evidence type="ECO:0000256" key="2">
    <source>
        <dbReference type="ARBA" id="ARBA00022679"/>
    </source>
</evidence>
<dbReference type="PANTHER" id="PTHR31623">
    <property type="entry name" value="F21J9.9"/>
    <property type="match status" value="1"/>
</dbReference>
<name>A0AAV3RYI1_LITER</name>
<dbReference type="AlphaFoldDB" id="A0AAV3RYI1"/>
<comment type="caution">
    <text evidence="4">The sequence shown here is derived from an EMBL/GenBank/DDBJ whole genome shotgun (WGS) entry which is preliminary data.</text>
</comment>
<dbReference type="GO" id="GO:0016746">
    <property type="term" value="F:acyltransferase activity"/>
    <property type="evidence" value="ECO:0007669"/>
    <property type="project" value="UniProtKB-KW"/>
</dbReference>
<evidence type="ECO:0000256" key="1">
    <source>
        <dbReference type="ARBA" id="ARBA00009861"/>
    </source>
</evidence>
<keyword evidence="3" id="KW-0012">Acyltransferase</keyword>
<reference evidence="4 5" key="1">
    <citation type="submission" date="2024-01" db="EMBL/GenBank/DDBJ databases">
        <title>The complete chloroplast genome sequence of Lithospermum erythrorhizon: insights into the phylogenetic relationship among Boraginaceae species and the maternal lineages of purple gromwells.</title>
        <authorList>
            <person name="Okada T."/>
            <person name="Watanabe K."/>
        </authorList>
    </citation>
    <scope>NUCLEOTIDE SEQUENCE [LARGE SCALE GENOMIC DNA]</scope>
</reference>
<proteinExistence type="inferred from homology"/>
<dbReference type="Pfam" id="PF02458">
    <property type="entry name" value="Transferase"/>
    <property type="match status" value="2"/>
</dbReference>
<evidence type="ECO:0000313" key="5">
    <source>
        <dbReference type="Proteomes" id="UP001454036"/>
    </source>
</evidence>
<sequence length="424" mass="48372">MNIEILSRETIKPSIPTNDVRKTWKISLLDQFSPALYVPVLFFYNSKLSNPIISSPVLDLLKKSLSETLTIYYPLAEAQTNWSLEKFLEKPDLTFLNNFLPCNGNCLEKSGSSQTLAAFQTTKFRCGGIVIGACILHKVVDAVSISGFMSSWAKITGGSRDQVIYPDFSTVSTIFPPRNSMPNDFLMNFENFYFKGSKFNKMKRYVFDNKSIKALQAKSSSQMVPNPTRIEALTAFICKHVMKSYRTGKSKVLMVTHAVNLRHRLEQMLKSNSFGNIIWLAYGFNDAKENKIDLTDVAEMTREMFDSLRTENLEGIDSNDMFDALSEVLGSLSKINEQLKILRFTSWCNLGFYKVDFGWGTPIWVAYMGDMVGFPSKQHFLLLESGQKSEMELWMSCEEEDMHNLENDEEFLEFAVPNPRICLH</sequence>
<evidence type="ECO:0000313" key="4">
    <source>
        <dbReference type="EMBL" id="GAA0185905.1"/>
    </source>
</evidence>
<keyword evidence="5" id="KW-1185">Reference proteome</keyword>
<keyword evidence="2" id="KW-0808">Transferase</keyword>
<organism evidence="4 5">
    <name type="scientific">Lithospermum erythrorhizon</name>
    <name type="common">Purple gromwell</name>
    <name type="synonym">Lithospermum officinale var. erythrorhizon</name>
    <dbReference type="NCBI Taxonomy" id="34254"/>
    <lineage>
        <taxon>Eukaryota</taxon>
        <taxon>Viridiplantae</taxon>
        <taxon>Streptophyta</taxon>
        <taxon>Embryophyta</taxon>
        <taxon>Tracheophyta</taxon>
        <taxon>Spermatophyta</taxon>
        <taxon>Magnoliopsida</taxon>
        <taxon>eudicotyledons</taxon>
        <taxon>Gunneridae</taxon>
        <taxon>Pentapetalae</taxon>
        <taxon>asterids</taxon>
        <taxon>lamiids</taxon>
        <taxon>Boraginales</taxon>
        <taxon>Boraginaceae</taxon>
        <taxon>Boraginoideae</taxon>
        <taxon>Lithospermeae</taxon>
        <taxon>Lithospermum</taxon>
    </lineage>
</organism>
<dbReference type="EMBL" id="BAABME010013186">
    <property type="protein sequence ID" value="GAA0185905.1"/>
    <property type="molecule type" value="Genomic_DNA"/>
</dbReference>
<dbReference type="PANTHER" id="PTHR31623:SF21">
    <property type="entry name" value="VINORINE SYNTHASE-LIKE"/>
    <property type="match status" value="1"/>
</dbReference>
<protein>
    <submittedName>
        <fullName evidence="4">Uncharacterized protein</fullName>
    </submittedName>
</protein>
<dbReference type="InterPro" id="IPR023213">
    <property type="entry name" value="CAT-like_dom_sf"/>
</dbReference>
<dbReference type="Gene3D" id="3.30.559.10">
    <property type="entry name" value="Chloramphenicol acetyltransferase-like domain"/>
    <property type="match status" value="3"/>
</dbReference>
<comment type="similarity">
    <text evidence="1">Belongs to the plant acyltransferase family.</text>
</comment>
<gene>
    <name evidence="4" type="ORF">LIER_33193</name>
</gene>
<accession>A0AAV3RYI1</accession>
<dbReference type="Proteomes" id="UP001454036">
    <property type="component" value="Unassembled WGS sequence"/>
</dbReference>
<evidence type="ECO:0000256" key="3">
    <source>
        <dbReference type="ARBA" id="ARBA00023315"/>
    </source>
</evidence>